<dbReference type="SMART" id="SM00225">
    <property type="entry name" value="BTB"/>
    <property type="match status" value="1"/>
</dbReference>
<proteinExistence type="predicted"/>
<evidence type="ECO:0000259" key="1">
    <source>
        <dbReference type="PROSITE" id="PS50097"/>
    </source>
</evidence>
<evidence type="ECO:0000313" key="2">
    <source>
        <dbReference type="EMBL" id="WAR30396.1"/>
    </source>
</evidence>
<dbReference type="PANTHER" id="PTHR22744">
    <property type="entry name" value="HELIX LOOP HELIX PROTEIN 21-RELATED"/>
    <property type="match status" value="1"/>
</dbReference>
<dbReference type="InterPro" id="IPR011333">
    <property type="entry name" value="SKP1/BTB/POZ_sf"/>
</dbReference>
<dbReference type="EMBL" id="CP111028">
    <property type="protein sequence ID" value="WAR30396.1"/>
    <property type="molecule type" value="Genomic_DNA"/>
</dbReference>
<evidence type="ECO:0000313" key="3">
    <source>
        <dbReference type="Proteomes" id="UP001164746"/>
    </source>
</evidence>
<name>A0ABY7GBC8_MYAAR</name>
<dbReference type="PROSITE" id="PS50097">
    <property type="entry name" value="BTB"/>
    <property type="match status" value="1"/>
</dbReference>
<dbReference type="Gene3D" id="3.30.710.10">
    <property type="entry name" value="Potassium Channel Kv1.1, Chain A"/>
    <property type="match status" value="1"/>
</dbReference>
<dbReference type="Pfam" id="PF00651">
    <property type="entry name" value="BTB"/>
    <property type="match status" value="1"/>
</dbReference>
<keyword evidence="3" id="KW-1185">Reference proteome</keyword>
<reference evidence="2" key="1">
    <citation type="submission" date="2022-11" db="EMBL/GenBank/DDBJ databases">
        <title>Centuries of genome instability and evolution in soft-shell clam transmissible cancer (bioRxiv).</title>
        <authorList>
            <person name="Hart S.F.M."/>
            <person name="Yonemitsu M.A."/>
            <person name="Giersch R.M."/>
            <person name="Beal B.F."/>
            <person name="Arriagada G."/>
            <person name="Davis B.W."/>
            <person name="Ostrander E.A."/>
            <person name="Goff S.P."/>
            <person name="Metzger M.J."/>
        </authorList>
    </citation>
    <scope>NUCLEOTIDE SEQUENCE</scope>
    <source>
        <strain evidence="2">MELC-2E11</strain>
        <tissue evidence="2">Siphon/mantle</tissue>
    </source>
</reference>
<dbReference type="Proteomes" id="UP001164746">
    <property type="component" value="Chromosome 17"/>
</dbReference>
<dbReference type="InterPro" id="IPR000210">
    <property type="entry name" value="BTB/POZ_dom"/>
</dbReference>
<dbReference type="PANTHER" id="PTHR22744:SF17">
    <property type="entry name" value="BTB DOMAIN-CONTAINING PROTEIN"/>
    <property type="match status" value="1"/>
</dbReference>
<dbReference type="CDD" id="cd18186">
    <property type="entry name" value="BTB_POZ_ZBTB_KLHL-like"/>
    <property type="match status" value="1"/>
</dbReference>
<feature type="domain" description="BTB" evidence="1">
    <location>
        <begin position="47"/>
        <end position="108"/>
    </location>
</feature>
<sequence length="337" mass="37501">MENVDNSDGEATDTLDIKCGSSKEDQALQKTTSVLDVSMYGESKGLADVTLVVEDRRIPVTKAVLELASPVFLTMFQSDFQGKEKSEITLPGKRLSAFAQFLKCIYSNIFQKVTVENVYDVVYLANEYQVEHLKPLVNSEVYHHLVIAEACQLDELQARCIGIATGVTKVDREAAAKIHPISKKVEVIIDKQAIRKLEINTSDLRKLIRVVGGDNLQALDCFETFSRPIASSLFTASPPVSSACGFIQATTASCQATPVVTSLSVFGFDSTPLANNLQKLRLLYQYAPESEEVKKDAIQKVRNDKLKKEWKTTSGEEFDLLPEKIKHDIRGRQVMKY</sequence>
<gene>
    <name evidence="2" type="ORF">MAR_032938</name>
</gene>
<dbReference type="SUPFAM" id="SSF54695">
    <property type="entry name" value="POZ domain"/>
    <property type="match status" value="1"/>
</dbReference>
<organism evidence="2 3">
    <name type="scientific">Mya arenaria</name>
    <name type="common">Soft-shell clam</name>
    <dbReference type="NCBI Taxonomy" id="6604"/>
    <lineage>
        <taxon>Eukaryota</taxon>
        <taxon>Metazoa</taxon>
        <taxon>Spiralia</taxon>
        <taxon>Lophotrochozoa</taxon>
        <taxon>Mollusca</taxon>
        <taxon>Bivalvia</taxon>
        <taxon>Autobranchia</taxon>
        <taxon>Heteroconchia</taxon>
        <taxon>Euheterodonta</taxon>
        <taxon>Imparidentia</taxon>
        <taxon>Neoheterodontei</taxon>
        <taxon>Myida</taxon>
        <taxon>Myoidea</taxon>
        <taxon>Myidae</taxon>
        <taxon>Mya</taxon>
    </lineage>
</organism>
<protein>
    <submittedName>
        <fullName evidence="2">BAT38-like protein</fullName>
    </submittedName>
</protein>
<accession>A0ABY7GBC8</accession>